<organism evidence="1 2">
    <name type="scientific">Pleurodeles waltl</name>
    <name type="common">Iberian ribbed newt</name>
    <dbReference type="NCBI Taxonomy" id="8319"/>
    <lineage>
        <taxon>Eukaryota</taxon>
        <taxon>Metazoa</taxon>
        <taxon>Chordata</taxon>
        <taxon>Craniata</taxon>
        <taxon>Vertebrata</taxon>
        <taxon>Euteleostomi</taxon>
        <taxon>Amphibia</taxon>
        <taxon>Batrachia</taxon>
        <taxon>Caudata</taxon>
        <taxon>Salamandroidea</taxon>
        <taxon>Salamandridae</taxon>
        <taxon>Pleurodelinae</taxon>
        <taxon>Pleurodeles</taxon>
    </lineage>
</organism>
<dbReference type="AlphaFoldDB" id="A0AAV7Q8Z5"/>
<evidence type="ECO:0000313" key="1">
    <source>
        <dbReference type="EMBL" id="KAJ1135881.1"/>
    </source>
</evidence>
<evidence type="ECO:0000313" key="2">
    <source>
        <dbReference type="Proteomes" id="UP001066276"/>
    </source>
</evidence>
<reference evidence="1" key="1">
    <citation type="journal article" date="2022" name="bioRxiv">
        <title>Sequencing and chromosome-scale assembly of the giantPleurodeles waltlgenome.</title>
        <authorList>
            <person name="Brown T."/>
            <person name="Elewa A."/>
            <person name="Iarovenko S."/>
            <person name="Subramanian E."/>
            <person name="Araus A.J."/>
            <person name="Petzold A."/>
            <person name="Susuki M."/>
            <person name="Suzuki K.-i.T."/>
            <person name="Hayashi T."/>
            <person name="Toyoda A."/>
            <person name="Oliveira C."/>
            <person name="Osipova E."/>
            <person name="Leigh N.D."/>
            <person name="Simon A."/>
            <person name="Yun M.H."/>
        </authorList>
    </citation>
    <scope>NUCLEOTIDE SEQUENCE</scope>
    <source>
        <strain evidence="1">20211129_DDA</strain>
        <tissue evidence="1">Liver</tissue>
    </source>
</reference>
<name>A0AAV7Q8Z5_PLEWA</name>
<dbReference type="Proteomes" id="UP001066276">
    <property type="component" value="Chromosome 6"/>
</dbReference>
<keyword evidence="2" id="KW-1185">Reference proteome</keyword>
<sequence>MKIEDYNALAQDEVTHLGRYTTARTYGEGKRPSAALFTLIRCDREADGVLSVMDERRMLVNGAPQVLEQFWAYYSGLYKSQIPYNEEATTDYLEHIAMNWLSDAHRERLISPLRPAEIAVALKGMANGKSPV</sequence>
<accession>A0AAV7Q8Z5</accession>
<gene>
    <name evidence="1" type="ORF">NDU88_002310</name>
</gene>
<comment type="caution">
    <text evidence="1">The sequence shown here is derived from an EMBL/GenBank/DDBJ whole genome shotgun (WGS) entry which is preliminary data.</text>
</comment>
<dbReference type="EMBL" id="JANPWB010000010">
    <property type="protein sequence ID" value="KAJ1135881.1"/>
    <property type="molecule type" value="Genomic_DNA"/>
</dbReference>
<proteinExistence type="predicted"/>
<protein>
    <submittedName>
        <fullName evidence="1">Uncharacterized protein</fullName>
    </submittedName>
</protein>